<protein>
    <recommendedName>
        <fullName evidence="3">Rna-directed dna polymerase from mobile element jockey-like</fullName>
    </recommendedName>
</protein>
<gene>
    <name evidence="1" type="ORF">HGM15179_002491</name>
</gene>
<sequence>MTWMKQQSVPSTRLLMMRLGGVVDAPEGSAATQQDPDRLERWVQRHLVKFNKDKCRILNLRKNNLPHQDRYEAALGRKTWGPDAPEVTISK</sequence>
<evidence type="ECO:0000313" key="2">
    <source>
        <dbReference type="Proteomes" id="UP000796761"/>
    </source>
</evidence>
<keyword evidence="2" id="KW-1185">Reference proteome</keyword>
<comment type="caution">
    <text evidence="1">The sequence shown here is derived from an EMBL/GenBank/DDBJ whole genome shotgun (WGS) entry which is preliminary data.</text>
</comment>
<proteinExistence type="predicted"/>
<name>A0A8K1LSE5_9PASS</name>
<dbReference type="Proteomes" id="UP000796761">
    <property type="component" value="Unassembled WGS sequence"/>
</dbReference>
<dbReference type="EMBL" id="SWJQ01000045">
    <property type="protein sequence ID" value="TRZ24604.1"/>
    <property type="molecule type" value="Genomic_DNA"/>
</dbReference>
<dbReference type="AlphaFoldDB" id="A0A8K1LSE5"/>
<accession>A0A8K1LSE5</accession>
<evidence type="ECO:0008006" key="3">
    <source>
        <dbReference type="Google" id="ProtNLM"/>
    </source>
</evidence>
<organism evidence="1 2">
    <name type="scientific">Zosterops borbonicus</name>
    <dbReference type="NCBI Taxonomy" id="364589"/>
    <lineage>
        <taxon>Eukaryota</taxon>
        <taxon>Metazoa</taxon>
        <taxon>Chordata</taxon>
        <taxon>Craniata</taxon>
        <taxon>Vertebrata</taxon>
        <taxon>Euteleostomi</taxon>
        <taxon>Archelosauria</taxon>
        <taxon>Archosauria</taxon>
        <taxon>Dinosauria</taxon>
        <taxon>Saurischia</taxon>
        <taxon>Theropoda</taxon>
        <taxon>Coelurosauria</taxon>
        <taxon>Aves</taxon>
        <taxon>Neognathae</taxon>
        <taxon>Neoaves</taxon>
        <taxon>Telluraves</taxon>
        <taxon>Australaves</taxon>
        <taxon>Passeriformes</taxon>
        <taxon>Sylvioidea</taxon>
        <taxon>Zosteropidae</taxon>
        <taxon>Zosterops</taxon>
    </lineage>
</organism>
<reference evidence="1" key="1">
    <citation type="submission" date="2019-04" db="EMBL/GenBank/DDBJ databases">
        <title>Genome assembly of Zosterops borbonicus 15179.</title>
        <authorList>
            <person name="Leroy T."/>
            <person name="Anselmetti Y."/>
            <person name="Tilak M.-K."/>
            <person name="Nabholz B."/>
        </authorList>
    </citation>
    <scope>NUCLEOTIDE SEQUENCE</scope>
    <source>
        <strain evidence="1">HGM_15179</strain>
        <tissue evidence="1">Muscle</tissue>
    </source>
</reference>
<evidence type="ECO:0000313" key="1">
    <source>
        <dbReference type="EMBL" id="TRZ24604.1"/>
    </source>
</evidence>